<sequence>MIFNKETLYRHIPCSNKNIIYMFDNDQMDIKASYNVAFYTYNINGFADIDDTLKRRRLTLDNTDNTPFKWQEIRMILIAGVS</sequence>
<dbReference type="EMBL" id="JAWIZZ010000031">
    <property type="protein sequence ID" value="KAK5781566.1"/>
    <property type="molecule type" value="Genomic_DNA"/>
</dbReference>
<name>A0AAN7W5B8_9SACH</name>
<organism evidence="1 2">
    <name type="scientific">Arxiozyma heterogenica</name>
    <dbReference type="NCBI Taxonomy" id="278026"/>
    <lineage>
        <taxon>Eukaryota</taxon>
        <taxon>Fungi</taxon>
        <taxon>Dikarya</taxon>
        <taxon>Ascomycota</taxon>
        <taxon>Saccharomycotina</taxon>
        <taxon>Saccharomycetes</taxon>
        <taxon>Saccharomycetales</taxon>
        <taxon>Saccharomycetaceae</taxon>
        <taxon>Arxiozyma</taxon>
    </lineage>
</organism>
<protein>
    <submittedName>
        <fullName evidence="1">Uncharacterized protein</fullName>
    </submittedName>
</protein>
<evidence type="ECO:0000313" key="2">
    <source>
        <dbReference type="Proteomes" id="UP001306508"/>
    </source>
</evidence>
<keyword evidence="2" id="KW-1185">Reference proteome</keyword>
<accession>A0AAN7W5B8</accession>
<gene>
    <name evidence="1" type="ORF">RI543_000748</name>
</gene>
<evidence type="ECO:0000313" key="1">
    <source>
        <dbReference type="EMBL" id="KAK5781566.1"/>
    </source>
</evidence>
<dbReference type="Proteomes" id="UP001306508">
    <property type="component" value="Unassembled WGS sequence"/>
</dbReference>
<comment type="caution">
    <text evidence="1">The sequence shown here is derived from an EMBL/GenBank/DDBJ whole genome shotgun (WGS) entry which is preliminary data.</text>
</comment>
<dbReference type="AlphaFoldDB" id="A0AAN7W5B8"/>
<proteinExistence type="predicted"/>
<reference evidence="2" key="1">
    <citation type="submission" date="2023-07" db="EMBL/GenBank/DDBJ databases">
        <title>A draft genome of Kazachstania heterogenica Y-27499.</title>
        <authorList>
            <person name="Donic C."/>
            <person name="Kralova J.S."/>
            <person name="Fidel L."/>
            <person name="Ben-Dor S."/>
            <person name="Jung S."/>
        </authorList>
    </citation>
    <scope>NUCLEOTIDE SEQUENCE [LARGE SCALE GENOMIC DNA]</scope>
    <source>
        <strain evidence="2">Y27499</strain>
    </source>
</reference>